<evidence type="ECO:0000313" key="2">
    <source>
        <dbReference type="EMBL" id="AZZ56378.1"/>
    </source>
</evidence>
<dbReference type="AlphaFoldDB" id="A0AAD1ADX8"/>
<proteinExistence type="predicted"/>
<protein>
    <submittedName>
        <fullName evidence="2">Uncharacterized protein</fullName>
    </submittedName>
</protein>
<accession>A0AAD1ADX8</accession>
<evidence type="ECO:0000313" key="1">
    <source>
        <dbReference type="EMBL" id="AZZ55989.1"/>
    </source>
</evidence>
<dbReference type="EMBL" id="CP028130">
    <property type="protein sequence ID" value="AZZ55989.1"/>
    <property type="molecule type" value="Genomic_DNA"/>
</dbReference>
<dbReference type="Gene3D" id="3.10.20.90">
    <property type="entry name" value="Phosphatidylinositol 3-kinase Catalytic Subunit, Chain A, domain 1"/>
    <property type="match status" value="1"/>
</dbReference>
<sequence length="77" mass="8348">MIEVTLEHAGKQIDLLVPGEVTFDRLTQLIRDGCAARGMVLPEEFSLALDDKALAVSGYDVISSFGIGNGDRLQIQE</sequence>
<dbReference type="Proteomes" id="UP000283946">
    <property type="component" value="Chromosome"/>
</dbReference>
<dbReference type="RefSeq" id="WP_104266494.1">
    <property type="nucleotide sequence ID" value="NZ_CP028130.1"/>
</dbReference>
<dbReference type="InterPro" id="IPR024962">
    <property type="entry name" value="YukD-like"/>
</dbReference>
<dbReference type="KEGG" id="ria:C7V51_08955"/>
<dbReference type="KEGG" id="ria:C7V51_11160"/>
<dbReference type="Pfam" id="PF08817">
    <property type="entry name" value="YukD"/>
    <property type="match status" value="1"/>
</dbReference>
<organism evidence="2 3">
    <name type="scientific">Rathayibacter iranicus</name>
    <dbReference type="NCBI Taxonomy" id="59737"/>
    <lineage>
        <taxon>Bacteria</taxon>
        <taxon>Bacillati</taxon>
        <taxon>Actinomycetota</taxon>
        <taxon>Actinomycetes</taxon>
        <taxon>Micrococcales</taxon>
        <taxon>Microbacteriaceae</taxon>
        <taxon>Rathayibacter</taxon>
    </lineage>
</organism>
<dbReference type="EMBL" id="CP028130">
    <property type="protein sequence ID" value="AZZ56378.1"/>
    <property type="molecule type" value="Genomic_DNA"/>
</dbReference>
<name>A0AAD1ADX8_9MICO</name>
<evidence type="ECO:0000313" key="3">
    <source>
        <dbReference type="Proteomes" id="UP000283946"/>
    </source>
</evidence>
<gene>
    <name evidence="1" type="ORF">C7V51_08955</name>
    <name evidence="2" type="ORF">C7V51_11160</name>
</gene>
<reference evidence="2 3" key="1">
    <citation type="submission" date="2018-03" db="EMBL/GenBank/DDBJ databases">
        <title>Bacteriophage NCPPB3778 and a type I-E CRISPR drive the evolution of the US Biological Select Agent, Rathayibacter toxicus.</title>
        <authorList>
            <person name="Davis E.W.II."/>
            <person name="Tabima J.F."/>
            <person name="Weisberg A.J."/>
            <person name="Dantas Lopes L."/>
            <person name="Wiseman M.S."/>
            <person name="Wiseman M.S."/>
            <person name="Pupko T."/>
            <person name="Belcher M.S."/>
            <person name="Sechler A.J."/>
            <person name="Tancos M.A."/>
            <person name="Schroeder B.K."/>
            <person name="Murray T.D."/>
            <person name="Luster D.G."/>
            <person name="Schneider W.L."/>
            <person name="Rogers E."/>
            <person name="Andreote F.D."/>
            <person name="Grunwald N.J."/>
            <person name="Putnam M.L."/>
            <person name="Chang J.H."/>
        </authorList>
    </citation>
    <scope>NUCLEOTIDE SEQUENCE [LARGE SCALE GENOMIC DNA]</scope>
    <source>
        <strain evidence="2 3">NCCPB 2253</strain>
    </source>
</reference>